<reference evidence="3" key="1">
    <citation type="journal article" date="2021" name="Nat. Commun.">
        <title>Genetic determinants of endophytism in the Arabidopsis root mycobiome.</title>
        <authorList>
            <person name="Mesny F."/>
            <person name="Miyauchi S."/>
            <person name="Thiergart T."/>
            <person name="Pickel B."/>
            <person name="Atanasova L."/>
            <person name="Karlsson M."/>
            <person name="Huettel B."/>
            <person name="Barry K.W."/>
            <person name="Haridas S."/>
            <person name="Chen C."/>
            <person name="Bauer D."/>
            <person name="Andreopoulos W."/>
            <person name="Pangilinan J."/>
            <person name="LaButti K."/>
            <person name="Riley R."/>
            <person name="Lipzen A."/>
            <person name="Clum A."/>
            <person name="Drula E."/>
            <person name="Henrissat B."/>
            <person name="Kohler A."/>
            <person name="Grigoriev I.V."/>
            <person name="Martin F.M."/>
            <person name="Hacquard S."/>
        </authorList>
    </citation>
    <scope>NUCLEOTIDE SEQUENCE</scope>
    <source>
        <strain evidence="3">MPI-SDFR-AT-0120</strain>
    </source>
</reference>
<dbReference type="EMBL" id="JAGMVJ010000030">
    <property type="protein sequence ID" value="KAH7069239.1"/>
    <property type="molecule type" value="Genomic_DNA"/>
</dbReference>
<dbReference type="OrthoDB" id="5413827at2759"/>
<comment type="caution">
    <text evidence="3">The sequence shown here is derived from an EMBL/GenBank/DDBJ whole genome shotgun (WGS) entry which is preliminary data.</text>
</comment>
<gene>
    <name evidence="3" type="ORF">FB567DRAFT_634187</name>
</gene>
<dbReference type="PANTHER" id="PTHR38790:SF4">
    <property type="entry name" value="2EXR DOMAIN-CONTAINING PROTEIN"/>
    <property type="match status" value="1"/>
</dbReference>
<sequence length="228" mass="25504">MESELTAKPLDTQAANARTARNSAQSPLLRLPGELRNKIYAHALNDGIVTVFGPRGERKYHFHAQLAAASGQPHSATNLLSILGFTTACRQLHAETQPLVFPSITFHIHSDGSFVEFLDDITEAQRDTIANIQLTTPDAREGGRVWAHSTLYPGNDHRSQEMHLDYLEWSAALPLNRLTGLKRVIVEEDEQWIYSSLDENYMRWGVQSLVEGRDVVVVVPEALPRDNP</sequence>
<dbReference type="Proteomes" id="UP000813461">
    <property type="component" value="Unassembled WGS sequence"/>
</dbReference>
<keyword evidence="4" id="KW-1185">Reference proteome</keyword>
<evidence type="ECO:0000313" key="4">
    <source>
        <dbReference type="Proteomes" id="UP000813461"/>
    </source>
</evidence>
<proteinExistence type="predicted"/>
<accession>A0A8K0QTC6</accession>
<evidence type="ECO:0000256" key="1">
    <source>
        <dbReference type="SAM" id="MobiDB-lite"/>
    </source>
</evidence>
<feature type="domain" description="DUF7730" evidence="2">
    <location>
        <begin position="23"/>
        <end position="220"/>
    </location>
</feature>
<feature type="region of interest" description="Disordered" evidence="1">
    <location>
        <begin position="1"/>
        <end position="25"/>
    </location>
</feature>
<dbReference type="Pfam" id="PF24864">
    <property type="entry name" value="DUF7730"/>
    <property type="match status" value="1"/>
</dbReference>
<dbReference type="PANTHER" id="PTHR38790">
    <property type="entry name" value="2EXR DOMAIN-CONTAINING PROTEIN-RELATED"/>
    <property type="match status" value="1"/>
</dbReference>
<organism evidence="3 4">
    <name type="scientific">Paraphoma chrysanthemicola</name>
    <dbReference type="NCBI Taxonomy" id="798071"/>
    <lineage>
        <taxon>Eukaryota</taxon>
        <taxon>Fungi</taxon>
        <taxon>Dikarya</taxon>
        <taxon>Ascomycota</taxon>
        <taxon>Pezizomycotina</taxon>
        <taxon>Dothideomycetes</taxon>
        <taxon>Pleosporomycetidae</taxon>
        <taxon>Pleosporales</taxon>
        <taxon>Pleosporineae</taxon>
        <taxon>Phaeosphaeriaceae</taxon>
        <taxon>Paraphoma</taxon>
    </lineage>
</organism>
<name>A0A8K0QTC6_9PLEO</name>
<dbReference type="InterPro" id="IPR056632">
    <property type="entry name" value="DUF7730"/>
</dbReference>
<protein>
    <recommendedName>
        <fullName evidence="2">DUF7730 domain-containing protein</fullName>
    </recommendedName>
</protein>
<feature type="compositionally biased region" description="Polar residues" evidence="1">
    <location>
        <begin position="13"/>
        <end position="25"/>
    </location>
</feature>
<dbReference type="AlphaFoldDB" id="A0A8K0QTC6"/>
<evidence type="ECO:0000259" key="2">
    <source>
        <dbReference type="Pfam" id="PF24864"/>
    </source>
</evidence>
<evidence type="ECO:0000313" key="3">
    <source>
        <dbReference type="EMBL" id="KAH7069239.1"/>
    </source>
</evidence>